<dbReference type="RefSeq" id="WP_345651962.1">
    <property type="nucleotide sequence ID" value="NZ_BAABLY010000082.1"/>
</dbReference>
<dbReference type="InterPro" id="IPR036873">
    <property type="entry name" value="Rhodanese-like_dom_sf"/>
</dbReference>
<dbReference type="InterPro" id="IPR045078">
    <property type="entry name" value="TST/MPST-like"/>
</dbReference>
<dbReference type="PANTHER" id="PTHR11364:SF27">
    <property type="entry name" value="SULFURTRANSFERASE"/>
    <property type="match status" value="1"/>
</dbReference>
<dbReference type="InterPro" id="IPR013328">
    <property type="entry name" value="6PGD_dom2"/>
</dbReference>
<evidence type="ECO:0000256" key="2">
    <source>
        <dbReference type="ARBA" id="ARBA00022737"/>
    </source>
</evidence>
<dbReference type="EMBL" id="JBEDNP010000004">
    <property type="protein sequence ID" value="MEQ3539069.1"/>
    <property type="molecule type" value="Genomic_DNA"/>
</dbReference>
<dbReference type="SUPFAM" id="SSF52821">
    <property type="entry name" value="Rhodanese/Cell cycle control phosphatase"/>
    <property type="match status" value="2"/>
</dbReference>
<dbReference type="Gene3D" id="1.10.1040.10">
    <property type="entry name" value="N-(1-d-carboxylethyl)-l-norvaline Dehydrogenase, domain 2"/>
    <property type="match status" value="1"/>
</dbReference>
<dbReference type="SMART" id="SM00450">
    <property type="entry name" value="RHOD"/>
    <property type="match status" value="2"/>
</dbReference>
<keyword evidence="1" id="KW-0808">Transferase</keyword>
<evidence type="ECO:0000256" key="1">
    <source>
        <dbReference type="ARBA" id="ARBA00022679"/>
    </source>
</evidence>
<keyword evidence="6" id="KW-1185">Reference proteome</keyword>
<dbReference type="CDD" id="cd01448">
    <property type="entry name" value="TST_Repeat_1"/>
    <property type="match status" value="1"/>
</dbReference>
<dbReference type="Gene3D" id="3.40.250.10">
    <property type="entry name" value="Rhodanese-like domain"/>
    <property type="match status" value="2"/>
</dbReference>
<dbReference type="InterPro" id="IPR013332">
    <property type="entry name" value="KPR_N"/>
</dbReference>
<name>A0ABV1JU39_9PSEU</name>
<feature type="region of interest" description="Disordered" evidence="3">
    <location>
        <begin position="507"/>
        <end position="534"/>
    </location>
</feature>
<dbReference type="InterPro" id="IPR001763">
    <property type="entry name" value="Rhodanese-like_dom"/>
</dbReference>
<feature type="domain" description="Rhodanese" evidence="4">
    <location>
        <begin position="491"/>
        <end position="601"/>
    </location>
</feature>
<dbReference type="PANTHER" id="PTHR11364">
    <property type="entry name" value="THIOSULFATE SULFERTANSFERASE"/>
    <property type="match status" value="1"/>
</dbReference>
<organism evidence="5 6">
    <name type="scientific">Pseudonocardia tropica</name>
    <dbReference type="NCBI Taxonomy" id="681289"/>
    <lineage>
        <taxon>Bacteria</taxon>
        <taxon>Bacillati</taxon>
        <taxon>Actinomycetota</taxon>
        <taxon>Actinomycetes</taxon>
        <taxon>Pseudonocardiales</taxon>
        <taxon>Pseudonocardiaceae</taxon>
        <taxon>Pseudonocardia</taxon>
    </lineage>
</organism>
<evidence type="ECO:0000313" key="6">
    <source>
        <dbReference type="Proteomes" id="UP001464923"/>
    </source>
</evidence>
<dbReference type="Proteomes" id="UP001464923">
    <property type="component" value="Unassembled WGS sequence"/>
</dbReference>
<dbReference type="InterPro" id="IPR013752">
    <property type="entry name" value="KPA_reductase"/>
</dbReference>
<gene>
    <name evidence="5" type="ORF">WHI96_09565</name>
</gene>
<evidence type="ECO:0000259" key="4">
    <source>
        <dbReference type="PROSITE" id="PS50206"/>
    </source>
</evidence>
<dbReference type="InterPro" id="IPR008927">
    <property type="entry name" value="6-PGluconate_DH-like_C_sf"/>
</dbReference>
<dbReference type="PROSITE" id="PS50206">
    <property type="entry name" value="RHODANESE_3"/>
    <property type="match status" value="2"/>
</dbReference>
<evidence type="ECO:0000313" key="5">
    <source>
        <dbReference type="EMBL" id="MEQ3539069.1"/>
    </source>
</evidence>
<protein>
    <submittedName>
        <fullName evidence="5">Rhodanese-like domain-containing protein</fullName>
    </submittedName>
</protein>
<comment type="caution">
    <text evidence="5">The sequence shown here is derived from an EMBL/GenBank/DDBJ whole genome shotgun (WGS) entry which is preliminary data.</text>
</comment>
<keyword evidence="2" id="KW-0677">Repeat</keyword>
<dbReference type="SUPFAM" id="SSF51905">
    <property type="entry name" value="FAD/NAD(P)-binding domain"/>
    <property type="match status" value="1"/>
</dbReference>
<dbReference type="Pfam" id="PF08546">
    <property type="entry name" value="ApbA_C"/>
    <property type="match status" value="1"/>
</dbReference>
<reference evidence="5 6" key="1">
    <citation type="submission" date="2024-03" db="EMBL/GenBank/DDBJ databases">
        <title>Draft genome sequence of Pseudonocardia tropica JCM 19149.</title>
        <authorList>
            <person name="Butdee W."/>
            <person name="Duangmal K."/>
        </authorList>
    </citation>
    <scope>NUCLEOTIDE SEQUENCE [LARGE SCALE GENOMIC DNA]</scope>
    <source>
        <strain evidence="5 6">JCM 19149</strain>
    </source>
</reference>
<proteinExistence type="predicted"/>
<feature type="domain" description="Rhodanese" evidence="4">
    <location>
        <begin position="343"/>
        <end position="462"/>
    </location>
</feature>
<sequence>MTRYVVVGAGAVGATLAAELHLAGREVVLVARGAQLDALRGGLRYLRPEGEQRVAVPAAARDEVSLRPDDVLLLATKAQDADAALADWAARPVAGRTAAAALPVVVLQNGLDTERAALRRFATVYGAVVWSPTTYVTPGEVVSPGAPAAGLVWLGRYPAGRDARAGEIAADLTAARHPTRVVDDVPRWKAGKLPLVLGNALDALYPPSPLRDRAAAALRAEAHDVYRAAGITPADPRAGSTPDRSSPVVHPVPGAPVGAGRSTWQSLRRGASPETDFLNGEIVLLAALHGTTAPRNAAVADRLRRAVADGAGVHGLDDADLAATLPAVSVLVDARSLAAELAGDTPPVLLDVRWALGDPHGREHHRDGHLPGAVYVPLDTELAAHSDDPRNGRHPLPGVADLQAAARRWGVRTGRPVVVYDATGGLAAGRAWWLLRWAGHDDVRLLDGGLAAWSAAGLPVESGEVPDPEPGDVVLTGGALPVLDADSAAALARDGLLLDARAGERYRGETEPVDPRAGHVPGAVSAPTGDNLAPDGRFRDPAALRARFAALGAPDRPVGVYCGSGVTAAHQVAALAAAGVRAALFPGSWSAWSNDPARPVATGAEP</sequence>
<dbReference type="InterPro" id="IPR036188">
    <property type="entry name" value="FAD/NAD-bd_sf"/>
</dbReference>
<feature type="compositionally biased region" description="Basic and acidic residues" evidence="3">
    <location>
        <begin position="507"/>
        <end position="517"/>
    </location>
</feature>
<dbReference type="Gene3D" id="3.40.50.720">
    <property type="entry name" value="NAD(P)-binding Rossmann-like Domain"/>
    <property type="match status" value="1"/>
</dbReference>
<dbReference type="Pfam" id="PF00581">
    <property type="entry name" value="Rhodanese"/>
    <property type="match status" value="2"/>
</dbReference>
<evidence type="ECO:0000256" key="3">
    <source>
        <dbReference type="SAM" id="MobiDB-lite"/>
    </source>
</evidence>
<accession>A0ABV1JU39</accession>
<dbReference type="SUPFAM" id="SSF48179">
    <property type="entry name" value="6-phosphogluconate dehydrogenase C-terminal domain-like"/>
    <property type="match status" value="1"/>
</dbReference>
<dbReference type="Pfam" id="PF02558">
    <property type="entry name" value="ApbA"/>
    <property type="match status" value="1"/>
</dbReference>